<protein>
    <submittedName>
        <fullName evidence="2">Uncharacterized protein</fullName>
    </submittedName>
</protein>
<evidence type="ECO:0000313" key="2">
    <source>
        <dbReference type="EMBL" id="QIG58371.1"/>
    </source>
</evidence>
<evidence type="ECO:0000256" key="1">
    <source>
        <dbReference type="SAM" id="MobiDB-lite"/>
    </source>
</evidence>
<feature type="compositionally biased region" description="Basic and acidic residues" evidence="1">
    <location>
        <begin position="239"/>
        <end position="248"/>
    </location>
</feature>
<dbReference type="Proteomes" id="UP000503093">
    <property type="component" value="Segment"/>
</dbReference>
<reference evidence="2 3" key="1">
    <citation type="submission" date="2020-01" db="EMBL/GenBank/DDBJ databases">
        <authorList>
            <person name="Alvaro L.E."/>
            <person name="Baker K.N."/>
            <person name="Baxter I.S."/>
            <person name="Brown M.R."/>
            <person name="Driscoll K.D."/>
            <person name="Elrubaie J.M."/>
            <person name="Feith S.L."/>
            <person name="Indihar D.F."/>
            <person name="Knoch V.T."/>
            <person name="Koirtyohann K.M."/>
            <person name="Kratz M.A."/>
            <person name="Lear A.H."/>
            <person name="Lindblom K.E."/>
            <person name="Marcus E.R."/>
            <person name="Murphy M.E."/>
            <person name="Sensor R."/>
            <person name="Sherman S.J."/>
            <person name="Swift V.R."/>
            <person name="White K.E."/>
            <person name="Wills S.J."/>
            <person name="Gatt S.M."/>
            <person name="Lohbauer S.A."/>
            <person name="Power T.R."/>
            <person name="Rosales K.A."/>
            <person name="Sisson B.M."/>
            <person name="Isern S."/>
            <person name="Michael S.F."/>
            <person name="Sunnen C.N."/>
            <person name="Garlena R.A."/>
            <person name="Russell D.A."/>
            <person name="Pope W.H."/>
            <person name="Jacobs-Sera D."/>
            <person name="Hatfull G.F."/>
        </authorList>
    </citation>
    <scope>NUCLEOTIDE SEQUENCE [LARGE SCALE GENOMIC DNA]</scope>
</reference>
<feature type="region of interest" description="Disordered" evidence="1">
    <location>
        <begin position="239"/>
        <end position="305"/>
    </location>
</feature>
<dbReference type="EMBL" id="MN908687">
    <property type="protein sequence ID" value="QIG58371.1"/>
    <property type="molecule type" value="Genomic_DNA"/>
</dbReference>
<feature type="compositionally biased region" description="Basic residues" evidence="1">
    <location>
        <begin position="174"/>
        <end position="186"/>
    </location>
</feature>
<dbReference type="KEGG" id="vg:64766701"/>
<dbReference type="RefSeq" id="YP_010059469.1">
    <property type="nucleotide sequence ID" value="NC_054725.1"/>
</dbReference>
<feature type="compositionally biased region" description="Basic residues" evidence="1">
    <location>
        <begin position="140"/>
        <end position="149"/>
    </location>
</feature>
<feature type="compositionally biased region" description="Low complexity" evidence="1">
    <location>
        <begin position="151"/>
        <end position="165"/>
    </location>
</feature>
<keyword evidence="3" id="KW-1185">Reference proteome</keyword>
<gene>
    <name evidence="2" type="primary">220</name>
    <name evidence="2" type="ORF">SEA_SKOG_219</name>
</gene>
<name>A0A6G6XJT2_9CAUD</name>
<sequence>MGRKLPAPIERESGESDEDFAQRKALSKRRVQIFKRLYRIYYHWRSLRLSGEVDDILTIEGEDFYLGDLMTGLETLPPQQRKAFELICVMGYTESAATEIVLPKSRSSTPVQQYSDDGLKKMVMAYDAKQAGTWDASAVQKRRPAKRRNGVSVATEETTTVTAAEPDVVDPPHKPVRRPTRKRRKQQWNFDEASEEHESFADFINEKTGLNITPSQVKAASFLRKEWYHSAEAVEARKRRKAEREAEQARLAAETPEQRKARQAAVRTERKAQRVREKLEKMNQEVQELRREAGLDPTTGQPVDQ</sequence>
<organism evidence="2 3">
    <name type="scientific">Gordonia phage Skog</name>
    <dbReference type="NCBI Taxonomy" id="2704033"/>
    <lineage>
        <taxon>Viruses</taxon>
        <taxon>Duplodnaviria</taxon>
        <taxon>Heunggongvirae</taxon>
        <taxon>Uroviricota</taxon>
        <taxon>Caudoviricetes</taxon>
        <taxon>Skogvirus</taxon>
        <taxon>Skogvirus Skog</taxon>
    </lineage>
</organism>
<feature type="compositionally biased region" description="Basic and acidic residues" evidence="1">
    <location>
        <begin position="267"/>
        <end position="294"/>
    </location>
</feature>
<accession>A0A6G6XJT2</accession>
<evidence type="ECO:0000313" key="3">
    <source>
        <dbReference type="Proteomes" id="UP000503093"/>
    </source>
</evidence>
<proteinExistence type="predicted"/>
<feature type="region of interest" description="Disordered" evidence="1">
    <location>
        <begin position="137"/>
        <end position="195"/>
    </location>
</feature>
<dbReference type="GeneID" id="64766701"/>